<comment type="caution">
    <text evidence="5">The sequence shown here is derived from an EMBL/GenBank/DDBJ whole genome shotgun (WGS) entry which is preliminary data.</text>
</comment>
<dbReference type="GO" id="GO:0008483">
    <property type="term" value="F:transaminase activity"/>
    <property type="evidence" value="ECO:0007669"/>
    <property type="project" value="UniProtKB-KW"/>
</dbReference>
<organism evidence="5 6">
    <name type="scientific">Marivita lacus</name>
    <dbReference type="NCBI Taxonomy" id="1323742"/>
    <lineage>
        <taxon>Bacteria</taxon>
        <taxon>Pseudomonadati</taxon>
        <taxon>Pseudomonadota</taxon>
        <taxon>Alphaproteobacteria</taxon>
        <taxon>Rhodobacterales</taxon>
        <taxon>Roseobacteraceae</taxon>
        <taxon>Marivita</taxon>
    </lineage>
</organism>
<evidence type="ECO:0000256" key="2">
    <source>
        <dbReference type="ARBA" id="ARBA00008954"/>
    </source>
</evidence>
<evidence type="ECO:0000313" key="6">
    <source>
        <dbReference type="Proteomes" id="UP000645462"/>
    </source>
</evidence>
<keyword evidence="5" id="KW-0808">Transferase</keyword>
<dbReference type="InterPro" id="IPR005814">
    <property type="entry name" value="Aminotrans_3"/>
</dbReference>
<keyword evidence="6" id="KW-1185">Reference proteome</keyword>
<accession>A0ABQ1KCD9</accession>
<keyword evidence="3 4" id="KW-0663">Pyridoxal phosphate</keyword>
<evidence type="ECO:0000256" key="1">
    <source>
        <dbReference type="ARBA" id="ARBA00001933"/>
    </source>
</evidence>
<gene>
    <name evidence="5" type="ORF">GCM10011363_09650</name>
</gene>
<dbReference type="Gene3D" id="3.90.1150.10">
    <property type="entry name" value="Aspartate Aminotransferase, domain 1"/>
    <property type="match status" value="1"/>
</dbReference>
<dbReference type="PANTHER" id="PTHR43094">
    <property type="entry name" value="AMINOTRANSFERASE"/>
    <property type="match status" value="1"/>
</dbReference>
<dbReference type="EMBL" id="BMFC01000002">
    <property type="protein sequence ID" value="GGB95071.1"/>
    <property type="molecule type" value="Genomic_DNA"/>
</dbReference>
<dbReference type="InterPro" id="IPR015421">
    <property type="entry name" value="PyrdxlP-dep_Trfase_major"/>
</dbReference>
<dbReference type="RefSeq" id="WP_188480857.1">
    <property type="nucleotide sequence ID" value="NZ_BMFC01000002.1"/>
</dbReference>
<dbReference type="InterPro" id="IPR049704">
    <property type="entry name" value="Aminotrans_3_PPA_site"/>
</dbReference>
<dbReference type="Pfam" id="PF00202">
    <property type="entry name" value="Aminotran_3"/>
    <property type="match status" value="1"/>
</dbReference>
<name>A0ABQ1KCD9_9RHOB</name>
<dbReference type="SUPFAM" id="SSF53383">
    <property type="entry name" value="PLP-dependent transferases"/>
    <property type="match status" value="1"/>
</dbReference>
<dbReference type="Gene3D" id="3.40.640.10">
    <property type="entry name" value="Type I PLP-dependent aspartate aminotransferase-like (Major domain)"/>
    <property type="match status" value="1"/>
</dbReference>
<evidence type="ECO:0000256" key="4">
    <source>
        <dbReference type="RuleBase" id="RU003560"/>
    </source>
</evidence>
<proteinExistence type="inferred from homology"/>
<comment type="cofactor">
    <cofactor evidence="1">
        <name>pyridoxal 5'-phosphate</name>
        <dbReference type="ChEBI" id="CHEBI:597326"/>
    </cofactor>
</comment>
<evidence type="ECO:0000256" key="3">
    <source>
        <dbReference type="ARBA" id="ARBA00022898"/>
    </source>
</evidence>
<comment type="similarity">
    <text evidence="2 4">Belongs to the class-III pyridoxal-phosphate-dependent aminotransferase family.</text>
</comment>
<protein>
    <submittedName>
        <fullName evidence="5">Aspartate aminotransferase family protein</fullName>
    </submittedName>
</protein>
<dbReference type="PROSITE" id="PS00600">
    <property type="entry name" value="AA_TRANSFER_CLASS_3"/>
    <property type="match status" value="1"/>
</dbReference>
<sequence>MTETPSYLFYQSRNPRPFLDRGEGIYLFDESGKRYIDGSSGAMVSNIGHSNPRVLAKIKAQMDKATFGYRLHFRTHPSEDLATKTVEMTPDGLDRVFFVSGGSEAVESAIKLARQYAVTQGQGSRYKVISRFPSYHGCTFGALDLTGYAPLREPFAPMMPGMPKVASPATYLDRDNLTEEARGLKYAELLRDKILEEGPDTVLAFIMEPVGGASTGALVAPDSYYGRVREICDEFGVLLIYDEVMTGAGRTGKFLAAEHWGITPDIVALSKGFGAGYAPLGAIVAGARLVEPVLDAGGFLHGFTYAGNPLACSAGLAVLEELQDQNLIENAARMGDVLMDELRALMDRYPFIGDVRGKGLLTAFEFVSDRSTMEPLDPALQAHSRLVELAYERGLILYSRRTRGGTSGDHFLVAPPLIITKDQITEMMVILRDALDAFALEIGVPVEDAA</sequence>
<evidence type="ECO:0000313" key="5">
    <source>
        <dbReference type="EMBL" id="GGB95071.1"/>
    </source>
</evidence>
<reference evidence="6" key="1">
    <citation type="journal article" date="2019" name="Int. J. Syst. Evol. Microbiol.">
        <title>The Global Catalogue of Microorganisms (GCM) 10K type strain sequencing project: providing services to taxonomists for standard genome sequencing and annotation.</title>
        <authorList>
            <consortium name="The Broad Institute Genomics Platform"/>
            <consortium name="The Broad Institute Genome Sequencing Center for Infectious Disease"/>
            <person name="Wu L."/>
            <person name="Ma J."/>
        </authorList>
    </citation>
    <scope>NUCLEOTIDE SEQUENCE [LARGE SCALE GENOMIC DNA]</scope>
    <source>
        <strain evidence="6">CGMCC 1.12478</strain>
    </source>
</reference>
<dbReference type="PANTHER" id="PTHR43094:SF1">
    <property type="entry name" value="AMINOTRANSFERASE CLASS-III"/>
    <property type="match status" value="1"/>
</dbReference>
<dbReference type="InterPro" id="IPR015424">
    <property type="entry name" value="PyrdxlP-dep_Trfase"/>
</dbReference>
<dbReference type="CDD" id="cd00610">
    <property type="entry name" value="OAT_like"/>
    <property type="match status" value="1"/>
</dbReference>
<dbReference type="InterPro" id="IPR015422">
    <property type="entry name" value="PyrdxlP-dep_Trfase_small"/>
</dbReference>
<dbReference type="Proteomes" id="UP000645462">
    <property type="component" value="Unassembled WGS sequence"/>
</dbReference>
<keyword evidence="5" id="KW-0032">Aminotransferase</keyword>